<gene>
    <name evidence="1" type="ORF">MNBD_CHLOROFLEXI01-5290</name>
</gene>
<protein>
    <submittedName>
        <fullName evidence="1">Uncharacterized protein</fullName>
    </submittedName>
</protein>
<evidence type="ECO:0000313" key="1">
    <source>
        <dbReference type="EMBL" id="VAW42647.1"/>
    </source>
</evidence>
<sequence length="57" mass="6519">MTRVHLTLNQNNIVFQPNADNLANADNLVLDAIPRLYLFDMELNQIQLIGILIFPIL</sequence>
<proteinExistence type="predicted"/>
<name>A0A3B0VW30_9ZZZZ</name>
<dbReference type="EMBL" id="UOEU01000934">
    <property type="protein sequence ID" value="VAW42647.1"/>
    <property type="molecule type" value="Genomic_DNA"/>
</dbReference>
<dbReference type="AlphaFoldDB" id="A0A3B0VW30"/>
<reference evidence="1" key="1">
    <citation type="submission" date="2018-06" db="EMBL/GenBank/DDBJ databases">
        <authorList>
            <person name="Zhirakovskaya E."/>
        </authorList>
    </citation>
    <scope>NUCLEOTIDE SEQUENCE</scope>
</reference>
<organism evidence="1">
    <name type="scientific">hydrothermal vent metagenome</name>
    <dbReference type="NCBI Taxonomy" id="652676"/>
    <lineage>
        <taxon>unclassified sequences</taxon>
        <taxon>metagenomes</taxon>
        <taxon>ecological metagenomes</taxon>
    </lineage>
</organism>
<accession>A0A3B0VW30</accession>